<comment type="similarity">
    <text evidence="3">Belongs to the Nudix hydrolase family. NudC subfamily.</text>
</comment>
<comment type="cofactor">
    <cofactor evidence="2">
        <name>Zn(2+)</name>
        <dbReference type="ChEBI" id="CHEBI:29105"/>
    </cofactor>
</comment>
<dbReference type="PANTHER" id="PTHR42904">
    <property type="entry name" value="NUDIX HYDROLASE, NUDC SUBFAMILY"/>
    <property type="match status" value="1"/>
</dbReference>
<dbReference type="GO" id="GO:0046872">
    <property type="term" value="F:metal ion binding"/>
    <property type="evidence" value="ECO:0007669"/>
    <property type="project" value="UniProtKB-KW"/>
</dbReference>
<comment type="cofactor">
    <cofactor evidence="1">
        <name>Mg(2+)</name>
        <dbReference type="ChEBI" id="CHEBI:18420"/>
    </cofactor>
</comment>
<evidence type="ECO:0000313" key="12">
    <source>
        <dbReference type="Proteomes" id="UP000317998"/>
    </source>
</evidence>
<reference evidence="11 12" key="1">
    <citation type="submission" date="2019-06" db="EMBL/GenBank/DDBJ databases">
        <title>Sequencing the genomes of 1000 actinobacteria strains.</title>
        <authorList>
            <person name="Klenk H.-P."/>
        </authorList>
    </citation>
    <scope>NUCLEOTIDE SEQUENCE [LARGE SCALE GENOMIC DNA]</scope>
    <source>
        <strain evidence="11 12">DSM 26477</strain>
    </source>
</reference>
<gene>
    <name evidence="11" type="ORF">FB562_0444</name>
</gene>
<dbReference type="EMBL" id="VFOM01000001">
    <property type="protein sequence ID" value="TQL47387.1"/>
    <property type="molecule type" value="Genomic_DNA"/>
</dbReference>
<keyword evidence="7" id="KW-0460">Magnesium</keyword>
<dbReference type="GO" id="GO:0019677">
    <property type="term" value="P:NAD+ catabolic process"/>
    <property type="evidence" value="ECO:0007669"/>
    <property type="project" value="TreeGrafter"/>
</dbReference>
<keyword evidence="5" id="KW-0479">Metal-binding</keyword>
<evidence type="ECO:0000256" key="7">
    <source>
        <dbReference type="ARBA" id="ARBA00022842"/>
    </source>
</evidence>
<accession>A0A542YH17</accession>
<dbReference type="PROSITE" id="PS00893">
    <property type="entry name" value="NUDIX_BOX"/>
    <property type="match status" value="1"/>
</dbReference>
<name>A0A542YH17_9MICO</name>
<dbReference type="InterPro" id="IPR050241">
    <property type="entry name" value="NAD-cap_RNA_hydrolase_NudC"/>
</dbReference>
<evidence type="ECO:0000259" key="10">
    <source>
        <dbReference type="PROSITE" id="PS51462"/>
    </source>
</evidence>
<dbReference type="InterPro" id="IPR015375">
    <property type="entry name" value="NADH_PPase-like_N"/>
</dbReference>
<evidence type="ECO:0000256" key="3">
    <source>
        <dbReference type="ARBA" id="ARBA00009595"/>
    </source>
</evidence>
<proteinExistence type="inferred from homology"/>
<dbReference type="PANTHER" id="PTHR42904:SF6">
    <property type="entry name" value="NAD-CAPPED RNA HYDROLASE NUDT12"/>
    <property type="match status" value="1"/>
</dbReference>
<dbReference type="Gene3D" id="3.90.79.20">
    <property type="match status" value="1"/>
</dbReference>
<dbReference type="NCBIfam" id="NF001299">
    <property type="entry name" value="PRK00241.1"/>
    <property type="match status" value="1"/>
</dbReference>
<evidence type="ECO:0000256" key="1">
    <source>
        <dbReference type="ARBA" id="ARBA00001946"/>
    </source>
</evidence>
<dbReference type="CDD" id="cd03429">
    <property type="entry name" value="NUDIX_NADH_pyrophosphatase_Nudt13"/>
    <property type="match status" value="1"/>
</dbReference>
<dbReference type="RefSeq" id="WP_141879646.1">
    <property type="nucleotide sequence ID" value="NZ_VFOM01000001.1"/>
</dbReference>
<dbReference type="GO" id="GO:0005829">
    <property type="term" value="C:cytosol"/>
    <property type="evidence" value="ECO:0007669"/>
    <property type="project" value="TreeGrafter"/>
</dbReference>
<dbReference type="Pfam" id="PF00293">
    <property type="entry name" value="NUDIX"/>
    <property type="match status" value="1"/>
</dbReference>
<feature type="domain" description="Nudix hydrolase" evidence="10">
    <location>
        <begin position="176"/>
        <end position="309"/>
    </location>
</feature>
<dbReference type="OrthoDB" id="9791656at2"/>
<evidence type="ECO:0000313" key="11">
    <source>
        <dbReference type="EMBL" id="TQL47387.1"/>
    </source>
</evidence>
<dbReference type="InterPro" id="IPR020084">
    <property type="entry name" value="NUDIX_hydrolase_CS"/>
</dbReference>
<sequence>MSIAPGMRLPPRRSVLDRDAPTRIRPGAIAELAADGASRVLVLNGRSALAGGGVLRLLPAHELPPGAFDSADAVVYLGRSLAESAAEPVGTPVLALAVTDEMAAAIAGAEWVSLRSLALGADARPSIRDFELLATALALVNWHASHGFSPLTGEPSTSEDAGWVRRGTNPAHDLYPRTDPSVIVAVLDEHDRILLGSNALWEKNRFSLLAGFVEPGESLEGAVEREVFEESGIHVTDAQYLGSQPWPFPLSLMLGFSARVDPERLSTLTPDGEEILELRWFSRDELRDALDDIILPGHSSIARAIIELWYGGEIVDGSATGRSR</sequence>
<dbReference type="Pfam" id="PF09296">
    <property type="entry name" value="NUDIX-like"/>
    <property type="match status" value="1"/>
</dbReference>
<evidence type="ECO:0000256" key="2">
    <source>
        <dbReference type="ARBA" id="ARBA00001947"/>
    </source>
</evidence>
<comment type="catalytic activity">
    <reaction evidence="9">
        <text>a 5'-end NAD(+)-phospho-ribonucleoside in mRNA + H2O = a 5'-end phospho-adenosine-phospho-ribonucleoside in mRNA + beta-nicotinamide D-ribonucleotide + 2 H(+)</text>
        <dbReference type="Rhea" id="RHEA:60876"/>
        <dbReference type="Rhea" id="RHEA-COMP:15698"/>
        <dbReference type="Rhea" id="RHEA-COMP:15719"/>
        <dbReference type="ChEBI" id="CHEBI:14649"/>
        <dbReference type="ChEBI" id="CHEBI:15377"/>
        <dbReference type="ChEBI" id="CHEBI:15378"/>
        <dbReference type="ChEBI" id="CHEBI:144029"/>
        <dbReference type="ChEBI" id="CHEBI:144051"/>
    </reaction>
    <physiologicalReaction direction="left-to-right" evidence="9">
        <dbReference type="Rhea" id="RHEA:60877"/>
    </physiologicalReaction>
</comment>
<evidence type="ECO:0000256" key="6">
    <source>
        <dbReference type="ARBA" id="ARBA00022801"/>
    </source>
</evidence>
<protein>
    <recommendedName>
        <fullName evidence="4">NAD(+) diphosphatase</fullName>
        <ecNumber evidence="4">3.6.1.22</ecNumber>
    </recommendedName>
</protein>
<evidence type="ECO:0000256" key="9">
    <source>
        <dbReference type="ARBA" id="ARBA00023679"/>
    </source>
</evidence>
<dbReference type="GO" id="GO:0035529">
    <property type="term" value="F:NADH pyrophosphatase activity"/>
    <property type="evidence" value="ECO:0007669"/>
    <property type="project" value="TreeGrafter"/>
</dbReference>
<dbReference type="InterPro" id="IPR015797">
    <property type="entry name" value="NUDIX_hydrolase-like_dom_sf"/>
</dbReference>
<dbReference type="Proteomes" id="UP000317998">
    <property type="component" value="Unassembled WGS sequence"/>
</dbReference>
<dbReference type="EC" id="3.6.1.22" evidence="4"/>
<dbReference type="InterPro" id="IPR049734">
    <property type="entry name" value="NudC-like_C"/>
</dbReference>
<dbReference type="SUPFAM" id="SSF55811">
    <property type="entry name" value="Nudix"/>
    <property type="match status" value="1"/>
</dbReference>
<keyword evidence="8" id="KW-0520">NAD</keyword>
<keyword evidence="6" id="KW-0378">Hydrolase</keyword>
<dbReference type="GO" id="GO:0006742">
    <property type="term" value="P:NADP+ catabolic process"/>
    <property type="evidence" value="ECO:0007669"/>
    <property type="project" value="TreeGrafter"/>
</dbReference>
<evidence type="ECO:0000256" key="4">
    <source>
        <dbReference type="ARBA" id="ARBA00012381"/>
    </source>
</evidence>
<dbReference type="Gene3D" id="3.90.79.10">
    <property type="entry name" value="Nucleoside Triphosphate Pyrophosphohydrolase"/>
    <property type="match status" value="1"/>
</dbReference>
<comment type="caution">
    <text evidence="11">The sequence shown here is derived from an EMBL/GenBank/DDBJ whole genome shotgun (WGS) entry which is preliminary data.</text>
</comment>
<dbReference type="AlphaFoldDB" id="A0A542YH17"/>
<dbReference type="PROSITE" id="PS51462">
    <property type="entry name" value="NUDIX"/>
    <property type="match status" value="1"/>
</dbReference>
<dbReference type="InterPro" id="IPR000086">
    <property type="entry name" value="NUDIX_hydrolase_dom"/>
</dbReference>
<keyword evidence="12" id="KW-1185">Reference proteome</keyword>
<evidence type="ECO:0000256" key="8">
    <source>
        <dbReference type="ARBA" id="ARBA00023027"/>
    </source>
</evidence>
<organism evidence="11 12">
    <name type="scientific">Homoserinimonas aerilata</name>
    <dbReference type="NCBI Taxonomy" id="1162970"/>
    <lineage>
        <taxon>Bacteria</taxon>
        <taxon>Bacillati</taxon>
        <taxon>Actinomycetota</taxon>
        <taxon>Actinomycetes</taxon>
        <taxon>Micrococcales</taxon>
        <taxon>Microbacteriaceae</taxon>
        <taxon>Homoserinimonas</taxon>
    </lineage>
</organism>
<evidence type="ECO:0000256" key="5">
    <source>
        <dbReference type="ARBA" id="ARBA00022723"/>
    </source>
</evidence>